<gene>
    <name evidence="1" type="ORF">K458DRAFT_169399</name>
</gene>
<organism evidence="1 2">
    <name type="scientific">Lentithecium fluviatile CBS 122367</name>
    <dbReference type="NCBI Taxonomy" id="1168545"/>
    <lineage>
        <taxon>Eukaryota</taxon>
        <taxon>Fungi</taxon>
        <taxon>Dikarya</taxon>
        <taxon>Ascomycota</taxon>
        <taxon>Pezizomycotina</taxon>
        <taxon>Dothideomycetes</taxon>
        <taxon>Pleosporomycetidae</taxon>
        <taxon>Pleosporales</taxon>
        <taxon>Massarineae</taxon>
        <taxon>Lentitheciaceae</taxon>
        <taxon>Lentithecium</taxon>
    </lineage>
</organism>
<evidence type="ECO:0000313" key="1">
    <source>
        <dbReference type="EMBL" id="KAF2687733.1"/>
    </source>
</evidence>
<protein>
    <submittedName>
        <fullName evidence="1">Uncharacterized protein</fullName>
    </submittedName>
</protein>
<sequence length="152" mass="17374">MPAFYQNKLLWPAFLLSIDWRLQLRGRNPLHSVFSSRLFGDLLSRFDCNYVSNKNARMLCAKDRHSIIAGRTRKPSATPDGAMHLRGAFRASLYWFRDLHRLLGGHVLALPMLWRIVALAVDTSGQFSLNEMPATLVSVVCERPCVILFMQQ</sequence>
<accession>A0A6G1JC72</accession>
<evidence type="ECO:0000313" key="2">
    <source>
        <dbReference type="Proteomes" id="UP000799291"/>
    </source>
</evidence>
<dbReference type="EMBL" id="MU005574">
    <property type="protein sequence ID" value="KAF2687733.1"/>
    <property type="molecule type" value="Genomic_DNA"/>
</dbReference>
<proteinExistence type="predicted"/>
<reference evidence="1" key="1">
    <citation type="journal article" date="2020" name="Stud. Mycol.">
        <title>101 Dothideomycetes genomes: a test case for predicting lifestyles and emergence of pathogens.</title>
        <authorList>
            <person name="Haridas S."/>
            <person name="Albert R."/>
            <person name="Binder M."/>
            <person name="Bloem J."/>
            <person name="Labutti K."/>
            <person name="Salamov A."/>
            <person name="Andreopoulos B."/>
            <person name="Baker S."/>
            <person name="Barry K."/>
            <person name="Bills G."/>
            <person name="Bluhm B."/>
            <person name="Cannon C."/>
            <person name="Castanera R."/>
            <person name="Culley D."/>
            <person name="Daum C."/>
            <person name="Ezra D."/>
            <person name="Gonzalez J."/>
            <person name="Henrissat B."/>
            <person name="Kuo A."/>
            <person name="Liang C."/>
            <person name="Lipzen A."/>
            <person name="Lutzoni F."/>
            <person name="Magnuson J."/>
            <person name="Mondo S."/>
            <person name="Nolan M."/>
            <person name="Ohm R."/>
            <person name="Pangilinan J."/>
            <person name="Park H.-J."/>
            <person name="Ramirez L."/>
            <person name="Alfaro M."/>
            <person name="Sun H."/>
            <person name="Tritt A."/>
            <person name="Yoshinaga Y."/>
            <person name="Zwiers L.-H."/>
            <person name="Turgeon B."/>
            <person name="Goodwin S."/>
            <person name="Spatafora J."/>
            <person name="Crous P."/>
            <person name="Grigoriev I."/>
        </authorList>
    </citation>
    <scope>NUCLEOTIDE SEQUENCE</scope>
    <source>
        <strain evidence="1">CBS 122367</strain>
    </source>
</reference>
<keyword evidence="2" id="KW-1185">Reference proteome</keyword>
<name>A0A6G1JC72_9PLEO</name>
<dbReference type="Proteomes" id="UP000799291">
    <property type="component" value="Unassembled WGS sequence"/>
</dbReference>
<dbReference type="AlphaFoldDB" id="A0A6G1JC72"/>